<gene>
    <name evidence="1" type="ORF">A3G56_00745</name>
</gene>
<proteinExistence type="predicted"/>
<evidence type="ECO:0000313" key="2">
    <source>
        <dbReference type="Proteomes" id="UP000178682"/>
    </source>
</evidence>
<evidence type="ECO:0000313" key="1">
    <source>
        <dbReference type="EMBL" id="OGF19002.1"/>
    </source>
</evidence>
<name>A0A1F5RXE9_9BACT</name>
<comment type="caution">
    <text evidence="1">The sequence shown here is derived from an EMBL/GenBank/DDBJ whole genome shotgun (WGS) entry which is preliminary data.</text>
</comment>
<reference evidence="1 2" key="1">
    <citation type="journal article" date="2016" name="Nat. Commun.">
        <title>Thousands of microbial genomes shed light on interconnected biogeochemical processes in an aquifer system.</title>
        <authorList>
            <person name="Anantharaman K."/>
            <person name="Brown C.T."/>
            <person name="Hug L.A."/>
            <person name="Sharon I."/>
            <person name="Castelle C.J."/>
            <person name="Probst A.J."/>
            <person name="Thomas B.C."/>
            <person name="Singh A."/>
            <person name="Wilkins M.J."/>
            <person name="Karaoz U."/>
            <person name="Brodie E.L."/>
            <person name="Williams K.H."/>
            <person name="Hubbard S.S."/>
            <person name="Banfield J.F."/>
        </authorList>
    </citation>
    <scope>NUCLEOTIDE SEQUENCE [LARGE SCALE GENOMIC DNA]</scope>
</reference>
<accession>A0A1F5RXE9</accession>
<dbReference type="EMBL" id="MFFX01000034">
    <property type="protein sequence ID" value="OGF19002.1"/>
    <property type="molecule type" value="Genomic_DNA"/>
</dbReference>
<sequence>MNEQAMALLVQAGATQEERDMIEGWGKDLEYQKVLRRLYGPVLSETIQGIQELTTNFSPNLMPSLKQKILFFRSIFTEKNSITAPMGICSGYRPRY</sequence>
<dbReference type="AlphaFoldDB" id="A0A1F5RXE9"/>
<dbReference type="Proteomes" id="UP000178682">
    <property type="component" value="Unassembled WGS sequence"/>
</dbReference>
<protein>
    <submittedName>
        <fullName evidence="1">Uncharacterized protein</fullName>
    </submittedName>
</protein>
<organism evidence="1 2">
    <name type="scientific">Candidatus Falkowbacteria bacterium RIFCSPLOWO2_12_FULL_45_10</name>
    <dbReference type="NCBI Taxonomy" id="1797990"/>
    <lineage>
        <taxon>Bacteria</taxon>
        <taxon>Candidatus Falkowiibacteriota</taxon>
    </lineage>
</organism>